<dbReference type="InterPro" id="IPR045794">
    <property type="entry name" value="Trypco1"/>
</dbReference>
<keyword evidence="3" id="KW-1185">Reference proteome</keyword>
<evidence type="ECO:0000313" key="3">
    <source>
        <dbReference type="Proteomes" id="UP001600165"/>
    </source>
</evidence>
<accession>A0ABW6IIN4</accession>
<dbReference type="Proteomes" id="UP001600165">
    <property type="component" value="Unassembled WGS sequence"/>
</dbReference>
<comment type="caution">
    <text evidence="2">The sequence shown here is derived from an EMBL/GenBank/DDBJ whole genome shotgun (WGS) entry which is preliminary data.</text>
</comment>
<feature type="domain" description="Trypsin-co-occurring" evidence="1">
    <location>
        <begin position="8"/>
        <end position="137"/>
    </location>
</feature>
<organism evidence="2 3">
    <name type="scientific">Almyronema epifaneia S1</name>
    <dbReference type="NCBI Taxonomy" id="2991925"/>
    <lineage>
        <taxon>Bacteria</taxon>
        <taxon>Bacillati</taxon>
        <taxon>Cyanobacteriota</taxon>
        <taxon>Cyanophyceae</taxon>
        <taxon>Nodosilineales</taxon>
        <taxon>Nodosilineaceae</taxon>
        <taxon>Almyronema</taxon>
        <taxon>Almyronema epifaneia</taxon>
    </lineage>
</organism>
<name>A0ABW6IIN4_9CYAN</name>
<dbReference type="Pfam" id="PF19493">
    <property type="entry name" value="Trypco1"/>
    <property type="match status" value="1"/>
</dbReference>
<sequence length="140" mass="14863">MTTQLAPIQLDDGTVIYVQATDAIVPPLPAPTAVPVEQTRSQMGRGDKGVLQDTMRAARGLVSEIDPKTTAVQSFQAIEGTIKAYTYHTLNAFKQVAGANVDKVTLEFGIEVGGEVGVPYVTKGTADCNLKITVECTLPK</sequence>
<evidence type="ECO:0000259" key="1">
    <source>
        <dbReference type="Pfam" id="PF19493"/>
    </source>
</evidence>
<gene>
    <name evidence="2" type="ORF">ACFVKH_14270</name>
</gene>
<evidence type="ECO:0000313" key="2">
    <source>
        <dbReference type="EMBL" id="MFE4107455.1"/>
    </source>
</evidence>
<dbReference type="NCBIfam" id="NF041216">
    <property type="entry name" value="CU044_2847_fam"/>
    <property type="match status" value="1"/>
</dbReference>
<reference evidence="2 3" key="1">
    <citation type="submission" date="2024-10" db="EMBL/GenBank/DDBJ databases">
        <authorList>
            <person name="Ratan Roy A."/>
            <person name="Morales Sandoval P.H."/>
            <person name="De Los Santos Villalobos S."/>
            <person name="Chakraborty S."/>
            <person name="Mukherjee J."/>
        </authorList>
    </citation>
    <scope>NUCLEOTIDE SEQUENCE [LARGE SCALE GENOMIC DNA]</scope>
    <source>
        <strain evidence="2 3">S1</strain>
    </source>
</reference>
<dbReference type="RefSeq" id="WP_377966180.1">
    <property type="nucleotide sequence ID" value="NZ_JBHZOL010000086.1"/>
</dbReference>
<proteinExistence type="predicted"/>
<protein>
    <submittedName>
        <fullName evidence="2">CU044_2847 family protein</fullName>
    </submittedName>
</protein>
<dbReference type="EMBL" id="JBHZOL010000086">
    <property type="protein sequence ID" value="MFE4107455.1"/>
    <property type="molecule type" value="Genomic_DNA"/>
</dbReference>